<dbReference type="EMBL" id="CAEY01001357">
    <property type="status" value="NOT_ANNOTATED_CDS"/>
    <property type="molecule type" value="Genomic_DNA"/>
</dbReference>
<protein>
    <submittedName>
        <fullName evidence="1">Uncharacterized protein</fullName>
    </submittedName>
</protein>
<sequence>MIDLLTAAWRLYWIHFLLEAYGHYQQISNN</sequence>
<dbReference type="HOGENOM" id="CLU_3406767_0_0_1"/>
<accession>T1K1X1</accession>
<evidence type="ECO:0000313" key="2">
    <source>
        <dbReference type="Proteomes" id="UP000015104"/>
    </source>
</evidence>
<reference evidence="1" key="2">
    <citation type="submission" date="2015-06" db="UniProtKB">
        <authorList>
            <consortium name="EnsemblMetazoa"/>
        </authorList>
    </citation>
    <scope>IDENTIFICATION</scope>
</reference>
<name>T1K1X1_TETUR</name>
<evidence type="ECO:0000313" key="1">
    <source>
        <dbReference type="EnsemblMetazoa" id="tetur04g02950.1"/>
    </source>
</evidence>
<proteinExistence type="predicted"/>
<keyword evidence="2" id="KW-1185">Reference proteome</keyword>
<dbReference type="AlphaFoldDB" id="T1K1X1"/>
<organism evidence="1 2">
    <name type="scientific">Tetranychus urticae</name>
    <name type="common">Two-spotted spider mite</name>
    <dbReference type="NCBI Taxonomy" id="32264"/>
    <lineage>
        <taxon>Eukaryota</taxon>
        <taxon>Metazoa</taxon>
        <taxon>Ecdysozoa</taxon>
        <taxon>Arthropoda</taxon>
        <taxon>Chelicerata</taxon>
        <taxon>Arachnida</taxon>
        <taxon>Acari</taxon>
        <taxon>Acariformes</taxon>
        <taxon>Trombidiformes</taxon>
        <taxon>Prostigmata</taxon>
        <taxon>Eleutherengona</taxon>
        <taxon>Raphignathae</taxon>
        <taxon>Tetranychoidea</taxon>
        <taxon>Tetranychidae</taxon>
        <taxon>Tetranychus</taxon>
    </lineage>
</organism>
<dbReference type="EnsemblMetazoa" id="tetur04g02950.1">
    <property type="protein sequence ID" value="tetur04g02950.1"/>
    <property type="gene ID" value="tetur04g02950"/>
</dbReference>
<reference evidence="2" key="1">
    <citation type="submission" date="2011-08" db="EMBL/GenBank/DDBJ databases">
        <authorList>
            <person name="Rombauts S."/>
        </authorList>
    </citation>
    <scope>NUCLEOTIDE SEQUENCE</scope>
    <source>
        <strain evidence="2">London</strain>
    </source>
</reference>
<dbReference type="Proteomes" id="UP000015104">
    <property type="component" value="Unassembled WGS sequence"/>
</dbReference>